<organism evidence="3 4">
    <name type="scientific">Paenibacillus nasutitermitis</name>
    <dbReference type="NCBI Taxonomy" id="1652958"/>
    <lineage>
        <taxon>Bacteria</taxon>
        <taxon>Bacillati</taxon>
        <taxon>Bacillota</taxon>
        <taxon>Bacilli</taxon>
        <taxon>Bacillales</taxon>
        <taxon>Paenibacillaceae</taxon>
        <taxon>Paenibacillus</taxon>
    </lineage>
</organism>
<sequence length="520" mass="58718">MKRNRLIGIIVAVWVVIALVSGCSSSEKEAPSAPSNAPSSETDGSAGSPEAGKPDISKEVKLKMIMIGNHPPDTGLVYEEVNRKLKQDINATVELEFIPWADVHTKIPLILSSGEEFDVIQTANWDGYFENARNGAFHEITQEDLKQYAPQTFEKTEQDVFDSALVDGKLYALPMNAHETTINGYGVRGDLLKKYGLPGIQSLDDFENYLDAVKTNEKDMIPWDTVGLENFVQEELTRPNDIYSLNFSILGVNINDNKPQIMTIFDTPQAIDLFKRLQKWNQKGYWAKGAIVDKVKDTFKNGKSATLYTNLINSTATYQALQPTHPQWDLQFFTTNPDKPFLANPFINNGNAISAKSKNYERALMMLDLFRNDEEYNNLTTYGIKGKHFDLTADKKLVSLPDSKSFPPNDASPWGWRNDLFFYSPSNGLPNYDEVLDLVNSHLMKTNIRNFTPNYESVKSYDAAIKDITNQYLTPLYYGIVKVDVEADIQVVKEKMMAAGLDKIIQELQRQLDSFQVVIR</sequence>
<protein>
    <submittedName>
        <fullName evidence="3">ABC transporter substrate binding lipoprotein</fullName>
    </submittedName>
</protein>
<comment type="caution">
    <text evidence="3">The sequence shown here is derived from an EMBL/GenBank/DDBJ whole genome shotgun (WGS) entry which is preliminary data.</text>
</comment>
<dbReference type="EMBL" id="BMHP01000004">
    <property type="protein sequence ID" value="GGD88949.1"/>
    <property type="molecule type" value="Genomic_DNA"/>
</dbReference>
<dbReference type="PANTHER" id="PTHR43649:SF17">
    <property type="entry name" value="ABC TRANSPORTER SOLUTE BINDING PROTEIN-SUGAR TRANSPORT"/>
    <property type="match status" value="1"/>
</dbReference>
<keyword evidence="3" id="KW-0449">Lipoprotein</keyword>
<proteinExistence type="predicted"/>
<dbReference type="Pfam" id="PF01547">
    <property type="entry name" value="SBP_bac_1"/>
    <property type="match status" value="1"/>
</dbReference>
<feature type="domain" description="DUF3502" evidence="2">
    <location>
        <begin position="449"/>
        <end position="515"/>
    </location>
</feature>
<dbReference type="Pfam" id="PF12010">
    <property type="entry name" value="DUF3502"/>
    <property type="match status" value="1"/>
</dbReference>
<feature type="compositionally biased region" description="Low complexity" evidence="1">
    <location>
        <begin position="31"/>
        <end position="41"/>
    </location>
</feature>
<dbReference type="SUPFAM" id="SSF53850">
    <property type="entry name" value="Periplasmic binding protein-like II"/>
    <property type="match status" value="1"/>
</dbReference>
<evidence type="ECO:0000313" key="4">
    <source>
        <dbReference type="Proteomes" id="UP000612456"/>
    </source>
</evidence>
<dbReference type="InterPro" id="IPR050490">
    <property type="entry name" value="Bact_solute-bd_prot1"/>
</dbReference>
<gene>
    <name evidence="3" type="ORF">GCM10010911_54430</name>
</gene>
<dbReference type="Proteomes" id="UP000612456">
    <property type="component" value="Unassembled WGS sequence"/>
</dbReference>
<dbReference type="RefSeq" id="WP_188996965.1">
    <property type="nucleotide sequence ID" value="NZ_BMHP01000004.1"/>
</dbReference>
<feature type="region of interest" description="Disordered" evidence="1">
    <location>
        <begin position="26"/>
        <end position="53"/>
    </location>
</feature>
<evidence type="ECO:0000256" key="1">
    <source>
        <dbReference type="SAM" id="MobiDB-lite"/>
    </source>
</evidence>
<dbReference type="PANTHER" id="PTHR43649">
    <property type="entry name" value="ARABINOSE-BINDING PROTEIN-RELATED"/>
    <property type="match status" value="1"/>
</dbReference>
<dbReference type="Gene3D" id="3.40.190.10">
    <property type="entry name" value="Periplasmic binding protein-like II"/>
    <property type="match status" value="2"/>
</dbReference>
<reference evidence="3" key="2">
    <citation type="submission" date="2020-09" db="EMBL/GenBank/DDBJ databases">
        <authorList>
            <person name="Sun Q."/>
            <person name="Zhou Y."/>
        </authorList>
    </citation>
    <scope>NUCLEOTIDE SEQUENCE</scope>
    <source>
        <strain evidence="3">CGMCC 1.15178</strain>
    </source>
</reference>
<name>A0A917E0R8_9BACL</name>
<dbReference type="PROSITE" id="PS51257">
    <property type="entry name" value="PROKAR_LIPOPROTEIN"/>
    <property type="match status" value="1"/>
</dbReference>
<accession>A0A917E0R8</accession>
<dbReference type="InterPro" id="IPR022627">
    <property type="entry name" value="DUF3502"/>
</dbReference>
<dbReference type="InterPro" id="IPR006059">
    <property type="entry name" value="SBP"/>
</dbReference>
<dbReference type="AlphaFoldDB" id="A0A917E0R8"/>
<keyword evidence="4" id="KW-1185">Reference proteome</keyword>
<evidence type="ECO:0000259" key="2">
    <source>
        <dbReference type="Pfam" id="PF12010"/>
    </source>
</evidence>
<reference evidence="3" key="1">
    <citation type="journal article" date="2014" name="Int. J. Syst. Evol. Microbiol.">
        <title>Complete genome sequence of Corynebacterium casei LMG S-19264T (=DSM 44701T), isolated from a smear-ripened cheese.</title>
        <authorList>
            <consortium name="US DOE Joint Genome Institute (JGI-PGF)"/>
            <person name="Walter F."/>
            <person name="Albersmeier A."/>
            <person name="Kalinowski J."/>
            <person name="Ruckert C."/>
        </authorList>
    </citation>
    <scope>NUCLEOTIDE SEQUENCE</scope>
    <source>
        <strain evidence="3">CGMCC 1.15178</strain>
    </source>
</reference>
<evidence type="ECO:0000313" key="3">
    <source>
        <dbReference type="EMBL" id="GGD88949.1"/>
    </source>
</evidence>